<evidence type="ECO:0000313" key="2">
    <source>
        <dbReference type="Proteomes" id="UP000681594"/>
    </source>
</evidence>
<accession>A0ABS4AK94</accession>
<organism evidence="1 2">
    <name type="scientific">Pararoseomonas baculiformis</name>
    <dbReference type="NCBI Taxonomy" id="2820812"/>
    <lineage>
        <taxon>Bacteria</taxon>
        <taxon>Pseudomonadati</taxon>
        <taxon>Pseudomonadota</taxon>
        <taxon>Alphaproteobacteria</taxon>
        <taxon>Acetobacterales</taxon>
        <taxon>Acetobacteraceae</taxon>
        <taxon>Pararoseomonas</taxon>
    </lineage>
</organism>
<dbReference type="Proteomes" id="UP000681594">
    <property type="component" value="Unassembled WGS sequence"/>
</dbReference>
<protein>
    <recommendedName>
        <fullName evidence="3">Heavy metal-binding domain-containing protein</fullName>
    </recommendedName>
</protein>
<dbReference type="EMBL" id="JAGIZB010000036">
    <property type="protein sequence ID" value="MBP0447438.1"/>
    <property type="molecule type" value="Genomic_DNA"/>
</dbReference>
<gene>
    <name evidence="1" type="ORF">J8J14_22005</name>
</gene>
<comment type="caution">
    <text evidence="1">The sequence shown here is derived from an EMBL/GenBank/DDBJ whole genome shotgun (WGS) entry which is preliminary data.</text>
</comment>
<reference evidence="1 2" key="1">
    <citation type="submission" date="2021-03" db="EMBL/GenBank/DDBJ databases">
        <authorList>
            <person name="So Y."/>
        </authorList>
    </citation>
    <scope>NUCLEOTIDE SEQUENCE [LARGE SCALE GENOMIC DNA]</scope>
    <source>
        <strain evidence="1 2">SSH11</strain>
    </source>
</reference>
<evidence type="ECO:0008006" key="3">
    <source>
        <dbReference type="Google" id="ProtNLM"/>
    </source>
</evidence>
<proteinExistence type="predicted"/>
<keyword evidence="2" id="KW-1185">Reference proteome</keyword>
<evidence type="ECO:0000313" key="1">
    <source>
        <dbReference type="EMBL" id="MBP0447438.1"/>
    </source>
</evidence>
<sequence length="88" mass="9117">MHYGGQPAPVFLLAAREMNGQRDEEARSLASITEATAEALAAVERAGFAEVSMGLMAAGPERRDAAPYCLVAQLSGVRAFAATPPTGP</sequence>
<name>A0ABS4AK94_9PROT</name>